<accession>B3S9H8</accession>
<dbReference type="InterPro" id="IPR051022">
    <property type="entry name" value="Notch_Cell-Fate_Det"/>
</dbReference>
<feature type="domain" description="EGF-like" evidence="7">
    <location>
        <begin position="234"/>
        <end position="274"/>
    </location>
</feature>
<dbReference type="PROSITE" id="PS50026">
    <property type="entry name" value="EGF_3"/>
    <property type="match status" value="7"/>
</dbReference>
<dbReference type="InParanoid" id="B3S9H8"/>
<keyword evidence="4 6" id="KW-1015">Disulfide bond</keyword>
<feature type="domain" description="EGF-like" evidence="7">
    <location>
        <begin position="112"/>
        <end position="148"/>
    </location>
</feature>
<evidence type="ECO:0000256" key="6">
    <source>
        <dbReference type="PROSITE-ProRule" id="PRU00076"/>
    </source>
</evidence>
<keyword evidence="5" id="KW-0325">Glycoprotein</keyword>
<dbReference type="STRING" id="10228.B3S9H8"/>
<dbReference type="GeneID" id="6758068"/>
<feature type="domain" description="EGF-like" evidence="7">
    <location>
        <begin position="73"/>
        <end position="109"/>
    </location>
</feature>
<dbReference type="FunFam" id="2.10.25.10:FF:000095">
    <property type="entry name" value="Notch, isoform B"/>
    <property type="match status" value="1"/>
</dbReference>
<feature type="disulfide bond" evidence="6">
    <location>
        <begin position="138"/>
        <end position="147"/>
    </location>
</feature>
<dbReference type="AlphaFoldDB" id="B3S9H8"/>
<keyword evidence="9" id="KW-1185">Reference proteome</keyword>
<feature type="disulfide bond" evidence="6">
    <location>
        <begin position="24"/>
        <end position="33"/>
    </location>
</feature>
<feature type="domain" description="EGF-like" evidence="7">
    <location>
        <begin position="196"/>
        <end position="232"/>
    </location>
</feature>
<feature type="disulfide bond" evidence="6">
    <location>
        <begin position="61"/>
        <end position="70"/>
    </location>
</feature>
<evidence type="ECO:0000256" key="3">
    <source>
        <dbReference type="ARBA" id="ARBA00022737"/>
    </source>
</evidence>
<reference evidence="8 9" key="1">
    <citation type="journal article" date="2008" name="Nature">
        <title>The Trichoplax genome and the nature of placozoans.</title>
        <authorList>
            <person name="Srivastava M."/>
            <person name="Begovic E."/>
            <person name="Chapman J."/>
            <person name="Putnam N.H."/>
            <person name="Hellsten U."/>
            <person name="Kawashima T."/>
            <person name="Kuo A."/>
            <person name="Mitros T."/>
            <person name="Salamov A."/>
            <person name="Carpenter M.L."/>
            <person name="Signorovitch A.Y."/>
            <person name="Moreno M.A."/>
            <person name="Kamm K."/>
            <person name="Grimwood J."/>
            <person name="Schmutz J."/>
            <person name="Shapiro H."/>
            <person name="Grigoriev I.V."/>
            <person name="Buss L.W."/>
            <person name="Schierwater B."/>
            <person name="Dellaporta S.L."/>
            <person name="Rokhsar D.S."/>
        </authorList>
    </citation>
    <scope>NUCLEOTIDE SEQUENCE [LARGE SCALE GENOMIC DNA]</scope>
    <source>
        <strain evidence="8 9">Grell-BS-1999</strain>
    </source>
</reference>
<comment type="caution">
    <text evidence="6">Lacks conserved residue(s) required for the propagation of feature annotation.</text>
</comment>
<feature type="non-terminal residue" evidence="8">
    <location>
        <position position="1"/>
    </location>
</feature>
<evidence type="ECO:0000256" key="2">
    <source>
        <dbReference type="ARBA" id="ARBA00022729"/>
    </source>
</evidence>
<dbReference type="EMBL" id="DS985258">
    <property type="protein sequence ID" value="EDV20655.1"/>
    <property type="molecule type" value="Genomic_DNA"/>
</dbReference>
<feature type="domain" description="EGF-like" evidence="7">
    <location>
        <begin position="4"/>
        <end position="34"/>
    </location>
</feature>
<dbReference type="SMART" id="SM00181">
    <property type="entry name" value="EGF"/>
    <property type="match status" value="7"/>
</dbReference>
<dbReference type="SUPFAM" id="SSF57196">
    <property type="entry name" value="EGF/Laminin"/>
    <property type="match status" value="6"/>
</dbReference>
<dbReference type="GO" id="GO:0005509">
    <property type="term" value="F:calcium ion binding"/>
    <property type="evidence" value="ECO:0007669"/>
    <property type="project" value="InterPro"/>
</dbReference>
<evidence type="ECO:0000259" key="7">
    <source>
        <dbReference type="PROSITE" id="PS50026"/>
    </source>
</evidence>
<keyword evidence="3" id="KW-0677">Repeat</keyword>
<evidence type="ECO:0000313" key="9">
    <source>
        <dbReference type="Proteomes" id="UP000009022"/>
    </source>
</evidence>
<keyword evidence="2" id="KW-0732">Signal</keyword>
<evidence type="ECO:0000256" key="4">
    <source>
        <dbReference type="ARBA" id="ARBA00023157"/>
    </source>
</evidence>
<proteinExistence type="predicted"/>
<keyword evidence="1 6" id="KW-0245">EGF-like domain</keyword>
<dbReference type="RefSeq" id="XP_002116855.1">
    <property type="nucleotide sequence ID" value="XM_002116819.1"/>
</dbReference>
<dbReference type="PROSITE" id="PS01186">
    <property type="entry name" value="EGF_2"/>
    <property type="match status" value="4"/>
</dbReference>
<feature type="domain" description="EGF-like" evidence="7">
    <location>
        <begin position="35"/>
        <end position="71"/>
    </location>
</feature>
<feature type="disulfide bond" evidence="6">
    <location>
        <begin position="180"/>
        <end position="189"/>
    </location>
</feature>
<feature type="disulfide bond" evidence="6">
    <location>
        <begin position="99"/>
        <end position="108"/>
    </location>
</feature>
<sequence>QSCNGNPCMQGVCYNIQGAVKCLCYYGFTGQSCQTGDYCNSNPCQNKGICSNSPNNYTCQCVYPFRGSSCQIPYDKCRGIPCQNGATCRTFWFGFKCQCPQYYTGLLCETYIAKACVPNPCRNGAVCYPNILDYYCHCVNGYSGKNCSEGNGFCDSFPCQNGGHCEYIYHLGIRKGTCDCRRGFTGKLCEKIDHPKQITCADNPCGPGSTCLDLALGYKCYCSDRYYGKNCKKEFNACDRHPCATQAGGRAVCKFVNGFATCQCPEDYSGYNCLFCKFASSILQY</sequence>
<evidence type="ECO:0000256" key="5">
    <source>
        <dbReference type="ARBA" id="ARBA00023180"/>
    </source>
</evidence>
<feature type="disulfide bond" evidence="6">
    <location>
        <begin position="264"/>
        <end position="273"/>
    </location>
</feature>
<name>B3S9H8_TRIAD</name>
<dbReference type="Gene3D" id="2.10.25.10">
    <property type="entry name" value="Laminin"/>
    <property type="match status" value="5"/>
</dbReference>
<protein>
    <recommendedName>
        <fullName evidence="7">EGF-like domain-containing protein</fullName>
    </recommendedName>
</protein>
<dbReference type="OrthoDB" id="6249379at2759"/>
<dbReference type="OMA" id="RICEIDI"/>
<dbReference type="KEGG" id="tad:TRIADDRAFT_31530"/>
<evidence type="ECO:0000256" key="1">
    <source>
        <dbReference type="ARBA" id="ARBA00022536"/>
    </source>
</evidence>
<dbReference type="eggNOG" id="KOG1217">
    <property type="taxonomic scope" value="Eukaryota"/>
</dbReference>
<dbReference type="Pfam" id="PF00008">
    <property type="entry name" value="EGF"/>
    <property type="match status" value="2"/>
</dbReference>
<feature type="disulfide bond" evidence="6">
    <location>
        <begin position="222"/>
        <end position="231"/>
    </location>
</feature>
<gene>
    <name evidence="8" type="ORF">TRIADDRAFT_31530</name>
</gene>
<dbReference type="InterPro" id="IPR000742">
    <property type="entry name" value="EGF"/>
</dbReference>
<dbReference type="InterPro" id="IPR000152">
    <property type="entry name" value="EGF-type_Asp/Asn_hydroxyl_site"/>
</dbReference>
<dbReference type="SMART" id="SM00179">
    <property type="entry name" value="EGF_CA"/>
    <property type="match status" value="5"/>
</dbReference>
<dbReference type="PROSITE" id="PS00010">
    <property type="entry name" value="ASX_HYDROXYL"/>
    <property type="match status" value="2"/>
</dbReference>
<organism evidence="8 9">
    <name type="scientific">Trichoplax adhaerens</name>
    <name type="common">Trichoplax reptans</name>
    <dbReference type="NCBI Taxonomy" id="10228"/>
    <lineage>
        <taxon>Eukaryota</taxon>
        <taxon>Metazoa</taxon>
        <taxon>Placozoa</taxon>
        <taxon>Uniplacotomia</taxon>
        <taxon>Trichoplacea</taxon>
        <taxon>Trichoplacidae</taxon>
        <taxon>Trichoplax</taxon>
    </lineage>
</organism>
<dbReference type="InterPro" id="IPR001881">
    <property type="entry name" value="EGF-like_Ca-bd_dom"/>
</dbReference>
<dbReference type="PANTHER" id="PTHR24049">
    <property type="entry name" value="CRUMBS FAMILY MEMBER"/>
    <property type="match status" value="1"/>
</dbReference>
<dbReference type="PROSITE" id="PS00022">
    <property type="entry name" value="EGF_1"/>
    <property type="match status" value="7"/>
</dbReference>
<dbReference type="FunFam" id="2.10.25.10:FF:000109">
    <property type="entry name" value="Notch homolog 4, [Drosophila]"/>
    <property type="match status" value="1"/>
</dbReference>
<dbReference type="Proteomes" id="UP000009022">
    <property type="component" value="Unassembled WGS sequence"/>
</dbReference>
<dbReference type="CTD" id="6758068"/>
<dbReference type="PhylomeDB" id="B3S9H8"/>
<evidence type="ECO:0000313" key="8">
    <source>
        <dbReference type="EMBL" id="EDV20655.1"/>
    </source>
</evidence>
<feature type="domain" description="EGF-like" evidence="7">
    <location>
        <begin position="150"/>
        <end position="190"/>
    </location>
</feature>
<dbReference type="HOGENOM" id="CLU_004826_3_2_1"/>